<name>A0A250FUE6_9FLAO</name>
<protein>
    <recommendedName>
        <fullName evidence="4">Nuclease SbcCD subunit D</fullName>
    </recommendedName>
</protein>
<dbReference type="EMBL" id="CP022386">
    <property type="protein sequence ID" value="ATA88075.1"/>
    <property type="molecule type" value="Genomic_DNA"/>
</dbReference>
<dbReference type="InterPro" id="IPR029052">
    <property type="entry name" value="Metallo-depent_PP-like"/>
</dbReference>
<evidence type="ECO:0000313" key="6">
    <source>
        <dbReference type="EMBL" id="ATA88075.1"/>
    </source>
</evidence>
<dbReference type="Gene3D" id="3.60.21.10">
    <property type="match status" value="1"/>
</dbReference>
<proteinExistence type="inferred from homology"/>
<keyword evidence="1 4" id="KW-0540">Nuclease</keyword>
<evidence type="ECO:0000313" key="7">
    <source>
        <dbReference type="Proteomes" id="UP000217250"/>
    </source>
</evidence>
<dbReference type="KEGG" id="cgh:CGC50_13560"/>
<dbReference type="GO" id="GO:0006260">
    <property type="term" value="P:DNA replication"/>
    <property type="evidence" value="ECO:0007669"/>
    <property type="project" value="UniProtKB-KW"/>
</dbReference>
<organism evidence="6 7">
    <name type="scientific">Capnocytophaga gingivalis</name>
    <dbReference type="NCBI Taxonomy" id="1017"/>
    <lineage>
        <taxon>Bacteria</taxon>
        <taxon>Pseudomonadati</taxon>
        <taxon>Bacteroidota</taxon>
        <taxon>Flavobacteriia</taxon>
        <taxon>Flavobacteriales</taxon>
        <taxon>Flavobacteriaceae</taxon>
        <taxon>Capnocytophaga</taxon>
    </lineage>
</organism>
<comment type="function">
    <text evidence="4">SbcCD cleaves DNA hairpin structures. These structures can inhibit DNA replication and are intermediates in certain DNA recombination reactions. The complex acts as a 3'-&gt;5' double strand exonuclease that can open hairpins. It also has a 5' single-strand endonuclease activity.</text>
</comment>
<evidence type="ECO:0000256" key="2">
    <source>
        <dbReference type="ARBA" id="ARBA00022801"/>
    </source>
</evidence>
<dbReference type="PANTHER" id="PTHR30337:SF0">
    <property type="entry name" value="NUCLEASE SBCCD SUBUNIT D"/>
    <property type="match status" value="1"/>
</dbReference>
<dbReference type="InterPro" id="IPR050535">
    <property type="entry name" value="DNA_Repair-Maintenance_Comp"/>
</dbReference>
<keyword evidence="4" id="KW-0233">DNA recombination</keyword>
<dbReference type="InterPro" id="IPR004593">
    <property type="entry name" value="SbcD"/>
</dbReference>
<dbReference type="OrthoDB" id="9773856at2"/>
<evidence type="ECO:0000256" key="3">
    <source>
        <dbReference type="ARBA" id="ARBA00022839"/>
    </source>
</evidence>
<evidence type="ECO:0000259" key="5">
    <source>
        <dbReference type="Pfam" id="PF00149"/>
    </source>
</evidence>
<dbReference type="InterPro" id="IPR041796">
    <property type="entry name" value="Mre11_N"/>
</dbReference>
<dbReference type="AlphaFoldDB" id="A0A250FUE6"/>
<dbReference type="NCBIfam" id="TIGR00619">
    <property type="entry name" value="sbcd"/>
    <property type="match status" value="1"/>
</dbReference>
<dbReference type="GO" id="GO:0006310">
    <property type="term" value="P:DNA recombination"/>
    <property type="evidence" value="ECO:0007669"/>
    <property type="project" value="UniProtKB-KW"/>
</dbReference>
<dbReference type="CDD" id="cd00840">
    <property type="entry name" value="MPP_Mre11_N"/>
    <property type="match status" value="1"/>
</dbReference>
<dbReference type="Proteomes" id="UP000217250">
    <property type="component" value="Chromosome"/>
</dbReference>
<keyword evidence="4" id="KW-0255">Endonuclease</keyword>
<keyword evidence="2 4" id="KW-0378">Hydrolase</keyword>
<dbReference type="PANTHER" id="PTHR30337">
    <property type="entry name" value="COMPONENT OF ATP-DEPENDENT DSDNA EXONUCLEASE"/>
    <property type="match status" value="1"/>
</dbReference>
<dbReference type="SUPFAM" id="SSF56300">
    <property type="entry name" value="Metallo-dependent phosphatases"/>
    <property type="match status" value="1"/>
</dbReference>
<gene>
    <name evidence="4" type="primary">sbcD</name>
    <name evidence="6" type="ORF">CGC50_13560</name>
</gene>
<reference evidence="7" key="1">
    <citation type="submission" date="2017-06" db="EMBL/GenBank/DDBJ databases">
        <title>Capnocytophaga spp. assemblies.</title>
        <authorList>
            <person name="Gulvik C.A."/>
        </authorList>
    </citation>
    <scope>NUCLEOTIDE SEQUENCE [LARGE SCALE GENOMIC DNA]</scope>
    <source>
        <strain evidence="7">H1496</strain>
    </source>
</reference>
<feature type="domain" description="Calcineurin-like phosphoesterase" evidence="5">
    <location>
        <begin position="1"/>
        <end position="98"/>
    </location>
</feature>
<keyword evidence="3 4" id="KW-0269">Exonuclease</keyword>
<dbReference type="InterPro" id="IPR004843">
    <property type="entry name" value="Calcineurin-like_PHP"/>
</dbReference>
<dbReference type="GO" id="GO:0008408">
    <property type="term" value="F:3'-5' exonuclease activity"/>
    <property type="evidence" value="ECO:0007669"/>
    <property type="project" value="InterPro"/>
</dbReference>
<sequence length="407" mass="46355">MKILHTADWHLGKRLDRFSRIEEQRAVMEEIVQIANDQKVDMVIVAGDLFDNFTPNTDAVELFYKTLKQLSCEGKRPIVAISGNHDSPKLIDAPDPLARECGIFLIGYPNAIVSPIKAETFEITTSEEGFLEFCFEKYPYPLRILHTPYANEPRLKQELEGDKQVSLSQLLSDKWHFLANTYCDSSGVNILTAHLFMQPKNGETLEEPEGERPIRIGNADMIYTDTIPPQIQYTALGHLHGFKNIGSEENPVVYASSPLSYSFSEAGQQKYVVVVEVTPDQRPSFEKIPLTQGKPLARKSFDNVPHALEWLRENPNTWVELTLELKEYLKAQERKQLYSTHEGIVFLIPKMSWELGKSPSGELSLQDINFENITPLFESYFKYKNSGIAPNKEILDLFNEVINTPTE</sequence>
<evidence type="ECO:0000256" key="1">
    <source>
        <dbReference type="ARBA" id="ARBA00022722"/>
    </source>
</evidence>
<dbReference type="GO" id="GO:0004519">
    <property type="term" value="F:endonuclease activity"/>
    <property type="evidence" value="ECO:0007669"/>
    <property type="project" value="UniProtKB-KW"/>
</dbReference>
<dbReference type="Pfam" id="PF00149">
    <property type="entry name" value="Metallophos"/>
    <property type="match status" value="1"/>
</dbReference>
<evidence type="ECO:0000256" key="4">
    <source>
        <dbReference type="RuleBase" id="RU363069"/>
    </source>
</evidence>
<dbReference type="RefSeq" id="WP_095911230.1">
    <property type="nucleotide sequence ID" value="NZ_CP022386.1"/>
</dbReference>
<keyword evidence="4" id="KW-0235">DNA replication</keyword>
<dbReference type="GeneID" id="84809566"/>
<accession>A0A250FUE6</accession>
<comment type="subunit">
    <text evidence="4">Heterodimer of SbcC and SbcD.</text>
</comment>
<comment type="similarity">
    <text evidence="4">Belongs to the SbcD family.</text>
</comment>